<dbReference type="Pfam" id="PF12697">
    <property type="entry name" value="Abhydrolase_6"/>
    <property type="match status" value="1"/>
</dbReference>
<dbReference type="PANTHER" id="PTHR43194:SF2">
    <property type="entry name" value="PEROXISOMAL MEMBRANE PROTEIN LPX1"/>
    <property type="match status" value="1"/>
</dbReference>
<protein>
    <recommendedName>
        <fullName evidence="2">AB hydrolase-1 domain-containing protein</fullName>
    </recommendedName>
</protein>
<dbReference type="InterPro" id="IPR000073">
    <property type="entry name" value="AB_hydrolase_1"/>
</dbReference>
<evidence type="ECO:0000256" key="1">
    <source>
        <dbReference type="SAM" id="MobiDB-lite"/>
    </source>
</evidence>
<dbReference type="InterPro" id="IPR050228">
    <property type="entry name" value="Carboxylesterase_BioH"/>
</dbReference>
<evidence type="ECO:0000259" key="2">
    <source>
        <dbReference type="Pfam" id="PF12697"/>
    </source>
</evidence>
<name>A0ABX8EJC9_9ACTN</name>
<dbReference type="PANTHER" id="PTHR43194">
    <property type="entry name" value="HYDROLASE ALPHA/BETA FOLD FAMILY"/>
    <property type="match status" value="1"/>
</dbReference>
<dbReference type="EMBL" id="CP075371">
    <property type="protein sequence ID" value="QVT78738.1"/>
    <property type="molecule type" value="Genomic_DNA"/>
</dbReference>
<organism evidence="3 4">
    <name type="scientific">Nocardioides aquaticus</name>
    <dbReference type="NCBI Taxonomy" id="160826"/>
    <lineage>
        <taxon>Bacteria</taxon>
        <taxon>Bacillati</taxon>
        <taxon>Actinomycetota</taxon>
        <taxon>Actinomycetes</taxon>
        <taxon>Propionibacteriales</taxon>
        <taxon>Nocardioidaceae</taxon>
        <taxon>Nocardioides</taxon>
    </lineage>
</organism>
<dbReference type="Gene3D" id="3.40.50.1820">
    <property type="entry name" value="alpha/beta hydrolase"/>
    <property type="match status" value="1"/>
</dbReference>
<feature type="region of interest" description="Disordered" evidence="1">
    <location>
        <begin position="30"/>
        <end position="59"/>
    </location>
</feature>
<evidence type="ECO:0000313" key="4">
    <source>
        <dbReference type="Proteomes" id="UP000679307"/>
    </source>
</evidence>
<gene>
    <name evidence="3" type="ORF">ENKNEFLB_01116</name>
</gene>
<dbReference type="RefSeq" id="WP_214058282.1">
    <property type="nucleotide sequence ID" value="NZ_BAAAHS010000072.1"/>
</dbReference>
<accession>A0ABX8EJC9</accession>
<proteinExistence type="predicted"/>
<dbReference type="Proteomes" id="UP000679307">
    <property type="component" value="Chromosome"/>
</dbReference>
<feature type="domain" description="AB hydrolase-1" evidence="2">
    <location>
        <begin position="99"/>
        <end position="355"/>
    </location>
</feature>
<dbReference type="InterPro" id="IPR029058">
    <property type="entry name" value="AB_hydrolase_fold"/>
</dbReference>
<keyword evidence="4" id="KW-1185">Reference proteome</keyword>
<evidence type="ECO:0000313" key="3">
    <source>
        <dbReference type="EMBL" id="QVT78738.1"/>
    </source>
</evidence>
<dbReference type="SUPFAM" id="SSF53474">
    <property type="entry name" value="alpha/beta-Hydrolases"/>
    <property type="match status" value="1"/>
</dbReference>
<sequence>MSRGRVIGAVAGGLGLAAAGTAFGVVHQARSIGRRRPSAEDEEHRDDEQAAYGPDGTPTFGRLRSRPVTVVADDGVPLHVEVDEVTARGGAGTTPSPTVVLVHGYCLQLDCWHFQRAAYRGRLRTVLYDQRSHGRSGRSSREHATIGQLGRDLQRVLDEVVPDGPVVLVGHSMGGMSVISLLVTHPELLEGRVVGVALVATTAGGIDPGRILLPLLPARLSGELTGTAVSTLRLGHRAVDSVRRLGKIVARVGTDVLAFGDPMPASYVDFVDRMLAATPFEVVSDFFPSFRDFDEFGAVGVLARVPTVVVCGTADRLTSIGHSRKLHQRIPGSRLVELEGAGHLVLLERHAEVTAAIDDLLERAGERLAS</sequence>
<reference evidence="3 4" key="1">
    <citation type="submission" date="2021-05" db="EMBL/GenBank/DDBJ databases">
        <title>Complete genome of Nocardioides aquaticus KCTC 9944T isolated from meromictic and hypersaline Ekho Lake, Antarctica.</title>
        <authorList>
            <person name="Hwang K."/>
            <person name="Kim K.M."/>
            <person name="Choe H."/>
        </authorList>
    </citation>
    <scope>NUCLEOTIDE SEQUENCE [LARGE SCALE GENOMIC DNA]</scope>
    <source>
        <strain evidence="3 4">KCTC 9944</strain>
    </source>
</reference>